<dbReference type="InParanoid" id="A0A059AYY6"/>
<dbReference type="STRING" id="71139.A0A059AYY6"/>
<dbReference type="InterPro" id="IPR029069">
    <property type="entry name" value="HotDog_dom_sf"/>
</dbReference>
<comment type="similarity">
    <text evidence="1">Belongs to the acyl coenzyme A hydrolase family.</text>
</comment>
<evidence type="ECO:0000256" key="1">
    <source>
        <dbReference type="ARBA" id="ARBA00010458"/>
    </source>
</evidence>
<name>A0A059AYY6_EUCGR</name>
<evidence type="ECO:0000256" key="2">
    <source>
        <dbReference type="ARBA" id="ARBA00022801"/>
    </source>
</evidence>
<evidence type="ECO:0000313" key="3">
    <source>
        <dbReference type="EMBL" id="KCW59197.1"/>
    </source>
</evidence>
<dbReference type="Gene3D" id="3.10.129.10">
    <property type="entry name" value="Hotdog Thioesterase"/>
    <property type="match status" value="1"/>
</dbReference>
<gene>
    <name evidence="3" type="ORF">EUGRSUZ_H01860</name>
</gene>
<proteinExistence type="inferred from homology"/>
<protein>
    <recommendedName>
        <fullName evidence="4">HotDog ACOT-type domain-containing protein</fullName>
    </recommendedName>
</protein>
<dbReference type="PANTHER" id="PTHR12655:SF3">
    <property type="entry name" value="ACYL-COENZYME A THIOESTERASE 9, MITOCHONDRIAL-LIKE ISOFORM X1"/>
    <property type="match status" value="1"/>
</dbReference>
<evidence type="ECO:0008006" key="4">
    <source>
        <dbReference type="Google" id="ProtNLM"/>
    </source>
</evidence>
<dbReference type="Gramene" id="KCW59197">
    <property type="protein sequence ID" value="KCW59197"/>
    <property type="gene ID" value="EUGRSUZ_H01860"/>
</dbReference>
<sequence>MEIHLEVTQSTEEIRDSSYSVALTANFTFVARDSRTGKPAPIKPISPEIKREKLLWQEAEKKESNEEKGEKNVAAILRGITCQGSKLCLLKFVSSVICLHWQTVISFREATLVLRTH</sequence>
<dbReference type="AlphaFoldDB" id="A0A059AYY6"/>
<dbReference type="GO" id="GO:0016787">
    <property type="term" value="F:hydrolase activity"/>
    <property type="evidence" value="ECO:0007669"/>
    <property type="project" value="UniProtKB-KW"/>
</dbReference>
<accession>A0A059AYY6</accession>
<keyword evidence="2" id="KW-0378">Hydrolase</keyword>
<organism evidence="3">
    <name type="scientific">Eucalyptus grandis</name>
    <name type="common">Flooded gum</name>
    <dbReference type="NCBI Taxonomy" id="71139"/>
    <lineage>
        <taxon>Eukaryota</taxon>
        <taxon>Viridiplantae</taxon>
        <taxon>Streptophyta</taxon>
        <taxon>Embryophyta</taxon>
        <taxon>Tracheophyta</taxon>
        <taxon>Spermatophyta</taxon>
        <taxon>Magnoliopsida</taxon>
        <taxon>eudicotyledons</taxon>
        <taxon>Gunneridae</taxon>
        <taxon>Pentapetalae</taxon>
        <taxon>rosids</taxon>
        <taxon>malvids</taxon>
        <taxon>Myrtales</taxon>
        <taxon>Myrtaceae</taxon>
        <taxon>Myrtoideae</taxon>
        <taxon>Eucalypteae</taxon>
        <taxon>Eucalyptus</taxon>
    </lineage>
</organism>
<dbReference type="SUPFAM" id="SSF54637">
    <property type="entry name" value="Thioesterase/thiol ester dehydrase-isomerase"/>
    <property type="match status" value="1"/>
</dbReference>
<dbReference type="EMBL" id="KK198760">
    <property type="protein sequence ID" value="KCW59197.1"/>
    <property type="molecule type" value="Genomic_DNA"/>
</dbReference>
<dbReference type="PANTHER" id="PTHR12655">
    <property type="entry name" value="ACYL-COA THIOESTERASE"/>
    <property type="match status" value="1"/>
</dbReference>
<reference evidence="3" key="1">
    <citation type="submission" date="2013-07" db="EMBL/GenBank/DDBJ databases">
        <title>The genome of Eucalyptus grandis.</title>
        <authorList>
            <person name="Schmutz J."/>
            <person name="Hayes R."/>
            <person name="Myburg A."/>
            <person name="Tuskan G."/>
            <person name="Grattapaglia D."/>
            <person name="Rokhsar D.S."/>
        </authorList>
    </citation>
    <scope>NUCLEOTIDE SEQUENCE</scope>
    <source>
        <tissue evidence="3">Leaf extractions</tissue>
    </source>
</reference>